<dbReference type="InterPro" id="IPR026036">
    <property type="entry name" value="PucC"/>
</dbReference>
<dbReference type="CDD" id="cd06176">
    <property type="entry name" value="MFS_BCD_PucC-like"/>
    <property type="match status" value="1"/>
</dbReference>
<dbReference type="InterPro" id="IPR036259">
    <property type="entry name" value="MFS_trans_sf"/>
</dbReference>
<reference evidence="7 8" key="1">
    <citation type="submission" date="2017-05" db="EMBL/GenBank/DDBJ databases">
        <authorList>
            <person name="Varghese N."/>
            <person name="Submissions S."/>
        </authorList>
    </citation>
    <scope>NUCLEOTIDE SEQUENCE [LARGE SCALE GENOMIC DNA]</scope>
    <source>
        <strain evidence="7 8">DSM 15949</strain>
    </source>
</reference>
<comment type="subcellular location">
    <subcellularLocation>
        <location evidence="1">Membrane</location>
        <topology evidence="1">Multi-pass membrane protein</topology>
    </subcellularLocation>
</comment>
<comment type="similarity">
    <text evidence="2">Belongs to the PucC family.</text>
</comment>
<feature type="transmembrane region" description="Helical" evidence="6">
    <location>
        <begin position="380"/>
        <end position="402"/>
    </location>
</feature>
<gene>
    <name evidence="7" type="ORF">SAMN06265374_4122</name>
</gene>
<keyword evidence="3 6" id="KW-0812">Transmembrane</keyword>
<evidence type="ECO:0000256" key="6">
    <source>
        <dbReference type="SAM" id="Phobius"/>
    </source>
</evidence>
<feature type="transmembrane region" description="Helical" evidence="6">
    <location>
        <begin position="315"/>
        <end position="336"/>
    </location>
</feature>
<feature type="transmembrane region" description="Helical" evidence="6">
    <location>
        <begin position="91"/>
        <end position="114"/>
    </location>
</feature>
<feature type="transmembrane region" description="Helical" evidence="6">
    <location>
        <begin position="161"/>
        <end position="182"/>
    </location>
</feature>
<name>A0ABY1PLU2_9HYPH</name>
<comment type="caution">
    <text evidence="7">The sequence shown here is derived from an EMBL/GenBank/DDBJ whole genome shotgun (WGS) entry which is preliminary data.</text>
</comment>
<evidence type="ECO:0000256" key="5">
    <source>
        <dbReference type="ARBA" id="ARBA00023136"/>
    </source>
</evidence>
<feature type="transmembrane region" description="Helical" evidence="6">
    <location>
        <begin position="284"/>
        <end position="303"/>
    </location>
</feature>
<dbReference type="RefSeq" id="WP_155189126.1">
    <property type="nucleotide sequence ID" value="NZ_BAAAEA010000005.1"/>
</dbReference>
<sequence length="460" mass="47949">MSALNSLLKRSPEARSRRKGLSWLAIIRLGLVQASLGSVVVLTNSTLNRVFIVELGLIAMLPGILVGIHYAVQLARPVWGHKSDIGSSRTLWILSGLALLAASGTGASATTLLFEWGFAAGLAAAILAYILIGFGVGACGTSLLALMAAKTAPERRAPAATITWLMMIAGIAITSIVTGLALEPYSHARLIAVTAVTGIAVFVISVIAISGIEQQPSPDQPHAKDKAGNFRESLMEVWHDPEARMLTLFIFMSMLAYSTQDLILEPYAGLLFGMTPGESTQLSGVQHGGVFAGMAAVGLLGGLFSKRKPGLMKIFIVTGCFGSGLALALLALSASFAPAWPLAFNIFVLGVMNGAFAVAAIGTMMVLAGRGKTSNEGMRMGVWGAAQAISFGLGGVAGTVALTLGRWATQSDSIAFAMVFSLEAGLFFLSALIALRIGMRPAEKRGEMRSSPSLTPVPAE</sequence>
<dbReference type="Gene3D" id="1.20.1250.20">
    <property type="entry name" value="MFS general substrate transporter like domains"/>
    <property type="match status" value="2"/>
</dbReference>
<dbReference type="InterPro" id="IPR004896">
    <property type="entry name" value="PucC-rel"/>
</dbReference>
<evidence type="ECO:0000313" key="8">
    <source>
        <dbReference type="Proteomes" id="UP001157914"/>
    </source>
</evidence>
<dbReference type="PANTHER" id="PTHR23538">
    <property type="entry name" value="44.5 KD BACTERIOCHLOROPHYLL SYNTHASE SUBUNIT"/>
    <property type="match status" value="1"/>
</dbReference>
<organism evidence="7 8">
    <name type="scientific">Roseibium denhamense</name>
    <dbReference type="NCBI Taxonomy" id="76305"/>
    <lineage>
        <taxon>Bacteria</taxon>
        <taxon>Pseudomonadati</taxon>
        <taxon>Pseudomonadota</taxon>
        <taxon>Alphaproteobacteria</taxon>
        <taxon>Hyphomicrobiales</taxon>
        <taxon>Stappiaceae</taxon>
        <taxon>Roseibium</taxon>
    </lineage>
</organism>
<protein>
    <submittedName>
        <fullName evidence="7">MFS transporter, BCD family, chlorophyll transporter</fullName>
    </submittedName>
</protein>
<keyword evidence="4 6" id="KW-1133">Transmembrane helix</keyword>
<evidence type="ECO:0000256" key="1">
    <source>
        <dbReference type="ARBA" id="ARBA00004141"/>
    </source>
</evidence>
<feature type="transmembrane region" description="Helical" evidence="6">
    <location>
        <begin position="342"/>
        <end position="368"/>
    </location>
</feature>
<dbReference type="SUPFAM" id="SSF103473">
    <property type="entry name" value="MFS general substrate transporter"/>
    <property type="match status" value="1"/>
</dbReference>
<feature type="transmembrane region" description="Helical" evidence="6">
    <location>
        <begin position="414"/>
        <end position="435"/>
    </location>
</feature>
<dbReference type="PIRSF" id="PIRSF016565">
    <property type="entry name" value="PucC"/>
    <property type="match status" value="1"/>
</dbReference>
<evidence type="ECO:0000313" key="7">
    <source>
        <dbReference type="EMBL" id="SMP36174.1"/>
    </source>
</evidence>
<dbReference type="PANTHER" id="PTHR23538:SF1">
    <property type="entry name" value="44.5 KD BACTERIOCHLOROPHYLL SYNTHASE SUBUNIT"/>
    <property type="match status" value="1"/>
</dbReference>
<dbReference type="Proteomes" id="UP001157914">
    <property type="component" value="Unassembled WGS sequence"/>
</dbReference>
<proteinExistence type="inferred from homology"/>
<evidence type="ECO:0000256" key="3">
    <source>
        <dbReference type="ARBA" id="ARBA00022692"/>
    </source>
</evidence>
<feature type="transmembrane region" description="Helical" evidence="6">
    <location>
        <begin position="50"/>
        <end position="71"/>
    </location>
</feature>
<dbReference type="EMBL" id="FXTT01000007">
    <property type="protein sequence ID" value="SMP36174.1"/>
    <property type="molecule type" value="Genomic_DNA"/>
</dbReference>
<keyword evidence="5 6" id="KW-0472">Membrane</keyword>
<keyword evidence="8" id="KW-1185">Reference proteome</keyword>
<evidence type="ECO:0000256" key="2">
    <source>
        <dbReference type="ARBA" id="ARBA00008412"/>
    </source>
</evidence>
<feature type="transmembrane region" description="Helical" evidence="6">
    <location>
        <begin position="245"/>
        <end position="264"/>
    </location>
</feature>
<accession>A0ABY1PLU2</accession>
<evidence type="ECO:0000256" key="4">
    <source>
        <dbReference type="ARBA" id="ARBA00022989"/>
    </source>
</evidence>
<feature type="transmembrane region" description="Helical" evidence="6">
    <location>
        <begin position="21"/>
        <end position="44"/>
    </location>
</feature>
<feature type="transmembrane region" description="Helical" evidence="6">
    <location>
        <begin position="188"/>
        <end position="212"/>
    </location>
</feature>
<dbReference type="Pfam" id="PF03209">
    <property type="entry name" value="PUCC"/>
    <property type="match status" value="1"/>
</dbReference>
<feature type="transmembrane region" description="Helical" evidence="6">
    <location>
        <begin position="126"/>
        <end position="149"/>
    </location>
</feature>